<evidence type="ECO:0000313" key="3">
    <source>
        <dbReference type="Proteomes" id="UP001138894"/>
    </source>
</evidence>
<organism evidence="2 3">
    <name type="scientific">Winogradskyella luteola</name>
    <dbReference type="NCBI Taxonomy" id="2828330"/>
    <lineage>
        <taxon>Bacteria</taxon>
        <taxon>Pseudomonadati</taxon>
        <taxon>Bacteroidota</taxon>
        <taxon>Flavobacteriia</taxon>
        <taxon>Flavobacteriales</taxon>
        <taxon>Flavobacteriaceae</taxon>
        <taxon>Winogradskyella</taxon>
    </lineage>
</organism>
<sequence>MVGNDIVDLKEAQNASSWQRPRFLDKLFTDIEQTYIENSNNPFTTVWRLWSMKEAAYKLFIQQNPDRFYNPKKFECRIEKNSGIVKFQTFRCYVETKITSDYVLSEARCIQNNLTSEVLKFEDKNQKMQSVMLKRMLMNALSETLKIPKTALIFRVSKLGTPSVSYNNKIINVSLTHHGNYGAFALGV</sequence>
<feature type="domain" description="4'-phosphopantetheinyl transferase" evidence="1">
    <location>
        <begin position="2"/>
        <end position="81"/>
    </location>
</feature>
<dbReference type="EMBL" id="JAGSPD010000005">
    <property type="protein sequence ID" value="MBV7269046.1"/>
    <property type="molecule type" value="Genomic_DNA"/>
</dbReference>
<evidence type="ECO:0000313" key="2">
    <source>
        <dbReference type="EMBL" id="MBV7269046.1"/>
    </source>
</evidence>
<name>A0A9X1F8H7_9FLAO</name>
<keyword evidence="3" id="KW-1185">Reference proteome</keyword>
<reference evidence="2" key="1">
    <citation type="submission" date="2021-04" db="EMBL/GenBank/DDBJ databases">
        <authorList>
            <person name="Pira H."/>
            <person name="Risdian C."/>
            <person name="Wink J."/>
        </authorList>
    </citation>
    <scope>NUCLEOTIDE SEQUENCE</scope>
    <source>
        <strain evidence="2">WHY3</strain>
    </source>
</reference>
<comment type="caution">
    <text evidence="2">The sequence shown here is derived from an EMBL/GenBank/DDBJ whole genome shotgun (WGS) entry which is preliminary data.</text>
</comment>
<keyword evidence="2" id="KW-0808">Transferase</keyword>
<accession>A0A9X1F8H7</accession>
<dbReference type="RefSeq" id="WP_218545588.1">
    <property type="nucleotide sequence ID" value="NZ_JAGSPD010000005.1"/>
</dbReference>
<proteinExistence type="predicted"/>
<dbReference type="GO" id="GO:0000287">
    <property type="term" value="F:magnesium ion binding"/>
    <property type="evidence" value="ECO:0007669"/>
    <property type="project" value="InterPro"/>
</dbReference>
<gene>
    <name evidence="2" type="ORF">KCG49_07590</name>
</gene>
<dbReference type="Proteomes" id="UP001138894">
    <property type="component" value="Unassembled WGS sequence"/>
</dbReference>
<dbReference type="InterPro" id="IPR008278">
    <property type="entry name" value="4-PPantetheinyl_Trfase_dom"/>
</dbReference>
<dbReference type="GO" id="GO:0008897">
    <property type="term" value="F:holo-[acyl-carrier-protein] synthase activity"/>
    <property type="evidence" value="ECO:0007669"/>
    <property type="project" value="InterPro"/>
</dbReference>
<dbReference type="Pfam" id="PF01648">
    <property type="entry name" value="ACPS"/>
    <property type="match status" value="1"/>
</dbReference>
<evidence type="ECO:0000259" key="1">
    <source>
        <dbReference type="Pfam" id="PF01648"/>
    </source>
</evidence>
<dbReference type="AlphaFoldDB" id="A0A9X1F8H7"/>
<protein>
    <submittedName>
        <fullName evidence="2">4'-phosphopantetheinyl transferase superfamily protein</fullName>
    </submittedName>
</protein>